<feature type="coiled-coil region" evidence="11">
    <location>
        <begin position="1665"/>
        <end position="1692"/>
    </location>
</feature>
<evidence type="ECO:0000256" key="2">
    <source>
        <dbReference type="ARBA" id="ARBA00006513"/>
    </source>
</evidence>
<evidence type="ECO:0000256" key="1">
    <source>
        <dbReference type="ARBA" id="ARBA00004651"/>
    </source>
</evidence>
<evidence type="ECO:0000256" key="11">
    <source>
        <dbReference type="SAM" id="Coils"/>
    </source>
</evidence>
<keyword evidence="9 13" id="KW-0472">Membrane</keyword>
<comment type="subcellular location">
    <subcellularLocation>
        <location evidence="1">Cell membrane</location>
        <topology evidence="1">Multi-pass membrane protein</topology>
    </subcellularLocation>
</comment>
<keyword evidence="10" id="KW-0407">Ion channel</keyword>
<protein>
    <submittedName>
        <fullName evidence="14">Uncharacterized protein</fullName>
    </submittedName>
</protein>
<evidence type="ECO:0000256" key="12">
    <source>
        <dbReference type="SAM" id="MobiDB-lite"/>
    </source>
</evidence>
<feature type="compositionally biased region" description="Basic and acidic residues" evidence="12">
    <location>
        <begin position="1366"/>
        <end position="1386"/>
    </location>
</feature>
<dbReference type="InterPro" id="IPR004878">
    <property type="entry name" value="Otopetrin"/>
</dbReference>
<feature type="compositionally biased region" description="Polar residues" evidence="12">
    <location>
        <begin position="1335"/>
        <end position="1345"/>
    </location>
</feature>
<feature type="region of interest" description="Disordered" evidence="12">
    <location>
        <begin position="1335"/>
        <end position="1386"/>
    </location>
</feature>
<dbReference type="GO" id="GO:0015252">
    <property type="term" value="F:proton channel activity"/>
    <property type="evidence" value="ECO:0007669"/>
    <property type="project" value="InterPro"/>
</dbReference>
<keyword evidence="7 13" id="KW-1133">Transmembrane helix</keyword>
<keyword evidence="6" id="KW-0375">Hydrogen ion transport</keyword>
<feature type="region of interest" description="Disordered" evidence="12">
    <location>
        <begin position="1032"/>
        <end position="1080"/>
    </location>
</feature>
<dbReference type="GO" id="GO:0005886">
    <property type="term" value="C:plasma membrane"/>
    <property type="evidence" value="ECO:0007669"/>
    <property type="project" value="UniProtKB-SubCell"/>
</dbReference>
<evidence type="ECO:0000256" key="3">
    <source>
        <dbReference type="ARBA" id="ARBA00022448"/>
    </source>
</evidence>
<feature type="region of interest" description="Disordered" evidence="12">
    <location>
        <begin position="1434"/>
        <end position="1460"/>
    </location>
</feature>
<sequence>MIRTWKLPLINSSPLYHTYLSSTRHPCTTPTSHQLVSLVPHLPLINSSPLYHTYLSSTRHPCTTPTSHQLVTPVPHLPLINSSPLYHTYLSSTRHPCTTPTSHQLVTPVPHLPLINSSPLYHTYLSSTRHPCTTPTSHQLVTPVPHLPLINSSPLYHTYLSSTRHPCTTPTSHQLVTPVPHLPLINSSPLYHTYLSSTRHPCTTPTSHQLVTPVPHLPLINSSPLYHTYLSSTRHPCTTPTSHQLVTPVPHLPLINSSPLYHTYLSSTRHPCTTPTSHQLVTPVPHLPLINSSPLYHTYLSSTRHPCTTPTSHQLVTPVPHLPLINSSLLYHTYLSSTRLSCTTPTSHQLVSLVPHLPLINSSLLYHTYLSSTRLSCTTPTSHQLVSLVPHLPLINSSPLYHTYLSSTRHPCTTPTSHQLVTPVPHLPLINSYLLYHTYLSSTRLSCTTPTSHQLVTLVPHLPLINSSLLYHTYLSSTRFSCTTPTSHQLVSLVPHLPLINSSLLYHTYLSSTRHPCTAPTPHQLFSPVSHLPLINSSPLYRTYPSSTRLSCTTPTPHQLVSLVPHLPLINSSLLYHTYFSSTRLPCTAPTPHQLLSPVLHLLLINSSPLYHTFPSSTPLPCAAPTPHQLVSPVPHLPLINSSLLYRTYPSSTRLSCYTPTSHQLVSLVPHLPLINSSPLCCTYPSSTPLLRPVFQPPECRDSVLRTVLPRVTYQKVSPILRLEEEFSRSEYPRYGREEGLDEGWENPDETYFSGEELGYAEDPCYGVEESTPAGCENQEEESSDRSTSPSQQAFDLTVLPPTHRRPTFHDPNVPMAASPYLKFLKKPHHRAASWRPLEPVVTPTGIKPHPSTTLNQRAQALTNSINKNFCDWLLSLGGLEQSTMTEEILTELFQIGFDTPAAHALCVKVQEMPVIPWAVARAVNVPQAETRAGLRRELLIDAAAERGEPHLVAFGECLPADQRFKPPKNRVREKWLQCDRVPPELESMEAVWKGITSLRSTKGFVEWLKNRPNLPRPKFLVDQGQFNELQKKTGHSDDEGTEQRHFKSKQGSELSEDRGVSDALSPFNSDRGVTDALPPFNSVRGVTDALPSFNSDRGVTDALPPFNSVRGVTDALPSFNSDRGVTDALPPFNSVRGVTDALPSFNSDRGVTDALPPFNSVRGVTDALPSFNSDRGVTDALPPFNSVRGVTDALPSFNSDRGVTDALPPFNSVRGVTDALPSFNSDRGVTDALPPFNSVRGVTDALPSFNSDRGVTDALPPFNSVRGVTDALPVDDVVSKPLDKKIGGTRKPVVEGLSNLPMSYRKAKEVLPSETNSSSLGSEDSEDKIMSANEVNLTGTSQSHATDDSDETKRGRLGVNSPKPSDGDRTPEEDHKDEKDDVFVEDAVQLREKNLVRDDLFRRRKQMIRQSSAKSLQLNPIPRPDFDPYYVESSGTTTSRHRASHGKMKGEGTIPYTLGQPTKPARTRLDETDAFIQVASSAGILACLRAAFLSLTSVPSSDCEFVCRSLEMVTERFFSWYFLQVSSTSKVDFAELIVSPISVLLTARYCTGAPYNAAVSGIKSVPVSASSSQQDLAPRVSPQQQFAYVNPIMSMSASEPDLDLYNQNTLTGPGSLTGLSNYKADFEEDPPPTSSEEKSQIYNIYLVSVSFFYLIFLYTDISRYHQKLVTKEKYERRREEAEVECNGSTTEGLQFSIHLPKKIKEPEYIPLHYNFATGRHAGSFYLKLGAAVFCFGHLIHCIIVLVYHVTFFFWDDDKYTNCASVVTLVFDVIYPIYSFFQLFFIFKYSHIRSLVIWDLDPGKQNIVRSTYNSEESWTIHTYSSEEAWTKHKSVIKPWQLVKFPQLELQLLRGVE</sequence>
<comment type="similarity">
    <text evidence="2">Belongs to the otopetrin family.</text>
</comment>
<feature type="region of interest" description="Disordered" evidence="12">
    <location>
        <begin position="765"/>
        <end position="793"/>
    </location>
</feature>
<feature type="transmembrane region" description="Helical" evidence="13">
    <location>
        <begin position="1643"/>
        <end position="1662"/>
    </location>
</feature>
<name>A0A7R8ZAD4_TIMDO</name>
<reference evidence="14" key="1">
    <citation type="submission" date="2020-11" db="EMBL/GenBank/DDBJ databases">
        <authorList>
            <person name="Tran Van P."/>
        </authorList>
    </citation>
    <scope>NUCLEOTIDE SEQUENCE</scope>
</reference>
<feature type="transmembrane region" description="Helical" evidence="13">
    <location>
        <begin position="1766"/>
        <end position="1787"/>
    </location>
</feature>
<evidence type="ECO:0000256" key="10">
    <source>
        <dbReference type="ARBA" id="ARBA00023303"/>
    </source>
</evidence>
<feature type="transmembrane region" description="Helical" evidence="13">
    <location>
        <begin position="1729"/>
        <end position="1754"/>
    </location>
</feature>
<proteinExistence type="inferred from homology"/>
<keyword evidence="4" id="KW-1003">Cell membrane</keyword>
<keyword evidence="5 13" id="KW-0812">Transmembrane</keyword>
<evidence type="ECO:0000256" key="4">
    <source>
        <dbReference type="ARBA" id="ARBA00022475"/>
    </source>
</evidence>
<evidence type="ECO:0000256" key="9">
    <source>
        <dbReference type="ARBA" id="ARBA00023136"/>
    </source>
</evidence>
<evidence type="ECO:0000313" key="14">
    <source>
        <dbReference type="EMBL" id="CAD7199298.1"/>
    </source>
</evidence>
<dbReference type="EMBL" id="OA566692">
    <property type="protein sequence ID" value="CAD7199298.1"/>
    <property type="molecule type" value="Genomic_DNA"/>
</dbReference>
<accession>A0A7R8ZAD4</accession>
<evidence type="ECO:0000256" key="6">
    <source>
        <dbReference type="ARBA" id="ARBA00022781"/>
    </source>
</evidence>
<evidence type="ECO:0000256" key="8">
    <source>
        <dbReference type="ARBA" id="ARBA00023065"/>
    </source>
</evidence>
<organism evidence="14">
    <name type="scientific">Timema douglasi</name>
    <name type="common">Walking stick</name>
    <dbReference type="NCBI Taxonomy" id="61478"/>
    <lineage>
        <taxon>Eukaryota</taxon>
        <taxon>Metazoa</taxon>
        <taxon>Ecdysozoa</taxon>
        <taxon>Arthropoda</taxon>
        <taxon>Hexapoda</taxon>
        <taxon>Insecta</taxon>
        <taxon>Pterygota</taxon>
        <taxon>Neoptera</taxon>
        <taxon>Polyneoptera</taxon>
        <taxon>Phasmatodea</taxon>
        <taxon>Timematodea</taxon>
        <taxon>Timematoidea</taxon>
        <taxon>Timematidae</taxon>
        <taxon>Timema</taxon>
    </lineage>
</organism>
<keyword evidence="11" id="KW-0175">Coiled coil</keyword>
<keyword evidence="8" id="KW-0406">Ion transport</keyword>
<feature type="compositionally biased region" description="Basic and acidic residues" evidence="12">
    <location>
        <begin position="1346"/>
        <end position="1355"/>
    </location>
</feature>
<evidence type="ECO:0000256" key="7">
    <source>
        <dbReference type="ARBA" id="ARBA00022989"/>
    </source>
</evidence>
<gene>
    <name evidence="14" type="ORF">TDIB3V08_LOCUS5552</name>
</gene>
<feature type="compositionally biased region" description="Basic and acidic residues" evidence="12">
    <location>
        <begin position="1032"/>
        <end position="1046"/>
    </location>
</feature>
<evidence type="ECO:0000256" key="5">
    <source>
        <dbReference type="ARBA" id="ARBA00022692"/>
    </source>
</evidence>
<dbReference type="Pfam" id="PF03189">
    <property type="entry name" value="Otopetrin"/>
    <property type="match status" value="1"/>
</dbReference>
<keyword evidence="3" id="KW-0813">Transport</keyword>
<evidence type="ECO:0000256" key="13">
    <source>
        <dbReference type="SAM" id="Phobius"/>
    </source>
</evidence>